<keyword evidence="2" id="KW-1185">Reference proteome</keyword>
<dbReference type="EMBL" id="CAKOGL010000023">
    <property type="protein sequence ID" value="CAH2100770.1"/>
    <property type="molecule type" value="Genomic_DNA"/>
</dbReference>
<protein>
    <recommendedName>
        <fullName evidence="3">DNA-directed DNA polymerase</fullName>
    </recommendedName>
</protein>
<dbReference type="AlphaFoldDB" id="A0AAU9US99"/>
<organism evidence="1 2">
    <name type="scientific">Euphydryas editha</name>
    <name type="common">Edith's checkerspot</name>
    <dbReference type="NCBI Taxonomy" id="104508"/>
    <lineage>
        <taxon>Eukaryota</taxon>
        <taxon>Metazoa</taxon>
        <taxon>Ecdysozoa</taxon>
        <taxon>Arthropoda</taxon>
        <taxon>Hexapoda</taxon>
        <taxon>Insecta</taxon>
        <taxon>Pterygota</taxon>
        <taxon>Neoptera</taxon>
        <taxon>Endopterygota</taxon>
        <taxon>Lepidoptera</taxon>
        <taxon>Glossata</taxon>
        <taxon>Ditrysia</taxon>
        <taxon>Papilionoidea</taxon>
        <taxon>Nymphalidae</taxon>
        <taxon>Nymphalinae</taxon>
        <taxon>Euphydryas</taxon>
    </lineage>
</organism>
<evidence type="ECO:0000313" key="2">
    <source>
        <dbReference type="Proteomes" id="UP001153954"/>
    </source>
</evidence>
<dbReference type="Proteomes" id="UP001153954">
    <property type="component" value="Unassembled WGS sequence"/>
</dbReference>
<sequence>MESGGGGGGDNVYVGQMVTSYAEMRSLPDYTNLILVTSDSNSFIQNFIPYSLNCRRNDKKELESIKKLATRDYDRERFLHGKQLSKKIDVNSLYGTFGNSFPPVSAATTLFGRKIIVCGMTVMHTLMLKLILTIQRDDDRIAADYDYCPIMRENTKRLLGLRQISLSDIEHIDDILEYVENACQLHGLDDVARIKKNTSTMMRIERRVNDFAGAIDRFNRLLDTWNISVNRTVIDFDTDGFQIANSFQLDTVYLYRQFIRQMQTILIMPNLGFEEKINKVLLIIARKKYTILQSGPLVTTPETMEYYRNSWIDVGDFAHFPQRLRAQRSRTDQVHL</sequence>
<name>A0AAU9US99_EUPED</name>
<dbReference type="InterPro" id="IPR043502">
    <property type="entry name" value="DNA/RNA_pol_sf"/>
</dbReference>
<dbReference type="GO" id="GO:0071897">
    <property type="term" value="P:DNA biosynthetic process"/>
    <property type="evidence" value="ECO:0007669"/>
    <property type="project" value="UniProtKB-ARBA"/>
</dbReference>
<accession>A0AAU9US99</accession>
<evidence type="ECO:0000313" key="1">
    <source>
        <dbReference type="EMBL" id="CAH2100770.1"/>
    </source>
</evidence>
<evidence type="ECO:0008006" key="3">
    <source>
        <dbReference type="Google" id="ProtNLM"/>
    </source>
</evidence>
<proteinExistence type="predicted"/>
<comment type="caution">
    <text evidence="1">The sequence shown here is derived from an EMBL/GenBank/DDBJ whole genome shotgun (WGS) entry which is preliminary data.</text>
</comment>
<gene>
    <name evidence="1" type="ORF">EEDITHA_LOCUS15595</name>
</gene>
<dbReference type="SUPFAM" id="SSF56672">
    <property type="entry name" value="DNA/RNA polymerases"/>
    <property type="match status" value="1"/>
</dbReference>
<reference evidence="1" key="1">
    <citation type="submission" date="2022-03" db="EMBL/GenBank/DDBJ databases">
        <authorList>
            <person name="Tunstrom K."/>
        </authorList>
    </citation>
    <scope>NUCLEOTIDE SEQUENCE</scope>
</reference>